<dbReference type="AlphaFoldDB" id="A0A7W6RFJ0"/>
<dbReference type="EMBL" id="JACIGK010000027">
    <property type="protein sequence ID" value="MBB4267487.1"/>
    <property type="molecule type" value="Genomic_DNA"/>
</dbReference>
<evidence type="ECO:0000313" key="1">
    <source>
        <dbReference type="EMBL" id="MBB4267487.1"/>
    </source>
</evidence>
<evidence type="ECO:0000313" key="2">
    <source>
        <dbReference type="Proteomes" id="UP000554286"/>
    </source>
</evidence>
<gene>
    <name evidence="1" type="ORF">GGD89_003131</name>
</gene>
<comment type="caution">
    <text evidence="1">The sequence shown here is derived from an EMBL/GenBank/DDBJ whole genome shotgun (WGS) entry which is preliminary data.</text>
</comment>
<dbReference type="Proteomes" id="UP000554286">
    <property type="component" value="Unassembled WGS sequence"/>
</dbReference>
<proteinExistence type="predicted"/>
<reference evidence="1 2" key="1">
    <citation type="submission" date="2020-08" db="EMBL/GenBank/DDBJ databases">
        <title>Genome sequencing of Purple Non-Sulfur Bacteria from various extreme environments.</title>
        <authorList>
            <person name="Mayer M."/>
        </authorList>
    </citation>
    <scope>NUCLEOTIDE SEQUENCE [LARGE SCALE GENOMIC DNA]</scope>
    <source>
        <strain evidence="1 2">JA131</strain>
    </source>
</reference>
<accession>A0A7W6RFJ0</accession>
<organism evidence="1 2">
    <name type="scientific">Roseospira visakhapatnamensis</name>
    <dbReference type="NCBI Taxonomy" id="390880"/>
    <lineage>
        <taxon>Bacteria</taxon>
        <taxon>Pseudomonadati</taxon>
        <taxon>Pseudomonadota</taxon>
        <taxon>Alphaproteobacteria</taxon>
        <taxon>Rhodospirillales</taxon>
        <taxon>Rhodospirillaceae</taxon>
        <taxon>Roseospira</taxon>
    </lineage>
</organism>
<sequence length="43" mass="4393">MTETGRGSVQISCPQATTAREHVRLAQATAIRTAGLDVGAPGL</sequence>
<protein>
    <submittedName>
        <fullName evidence="1">Uncharacterized protein</fullName>
    </submittedName>
</protein>
<keyword evidence="2" id="KW-1185">Reference proteome</keyword>
<name>A0A7W6RFJ0_9PROT</name>
<dbReference type="RefSeq" id="WP_281396734.1">
    <property type="nucleotide sequence ID" value="NZ_JACIGK010000027.1"/>
</dbReference>